<keyword evidence="1" id="KW-0812">Transmembrane</keyword>
<proteinExistence type="predicted"/>
<dbReference type="AlphaFoldDB" id="A0A075H687"/>
<organism evidence="2">
    <name type="scientific">uncultured marine group II/III euryarchaeote KM3_46_H05</name>
    <dbReference type="NCBI Taxonomy" id="1456450"/>
    <lineage>
        <taxon>Archaea</taxon>
        <taxon>Methanobacteriati</taxon>
        <taxon>Methanobacteriota</taxon>
        <taxon>environmental samples</taxon>
    </lineage>
</organism>
<evidence type="ECO:0000313" key="2">
    <source>
        <dbReference type="EMBL" id="AIF10665.1"/>
    </source>
</evidence>
<name>A0A075H687_9EURY</name>
<keyword evidence="1" id="KW-0472">Membrane</keyword>
<dbReference type="EMBL" id="KF900897">
    <property type="protein sequence ID" value="AIF10665.1"/>
    <property type="molecule type" value="Genomic_DNA"/>
</dbReference>
<feature type="transmembrane region" description="Helical" evidence="1">
    <location>
        <begin position="61"/>
        <end position="86"/>
    </location>
</feature>
<protein>
    <submittedName>
        <fullName evidence="2">Uncharacterized protein</fullName>
    </submittedName>
</protein>
<feature type="transmembrane region" description="Helical" evidence="1">
    <location>
        <begin position="98"/>
        <end position="120"/>
    </location>
</feature>
<feature type="transmembrane region" description="Helical" evidence="1">
    <location>
        <begin position="21"/>
        <end position="41"/>
    </location>
</feature>
<accession>A0A075H687</accession>
<sequence length="193" mass="21059">MAESVLQRMQPKDRHEMGQMIHSRSVMGGILLAAVGIFWWLTVSVIGDTLGDADSSLPNSMILNLDFFSVSLLIPILVLVATVLLMHSRERSSWQSGATGGVLLIMALYFTLEPIGWLVFTDSGQPSMILQSLRIGALGVMVHFATHLLLDAILLSWVQKLLQTFPLDIAPLDEPLQLTAGGFENAEEEADSA</sequence>
<evidence type="ECO:0000256" key="1">
    <source>
        <dbReference type="SAM" id="Phobius"/>
    </source>
</evidence>
<reference evidence="2" key="1">
    <citation type="journal article" date="2014" name="Genome Biol. Evol.">
        <title>Pangenome evidence for extensive interdomain horizontal transfer affecting lineage core and shell genes in uncultured planktonic thaumarchaeota and euryarchaeota.</title>
        <authorList>
            <person name="Deschamps P."/>
            <person name="Zivanovic Y."/>
            <person name="Moreira D."/>
            <person name="Rodriguez-Valera F."/>
            <person name="Lopez-Garcia P."/>
        </authorList>
    </citation>
    <scope>NUCLEOTIDE SEQUENCE</scope>
</reference>
<keyword evidence="1" id="KW-1133">Transmembrane helix</keyword>
<feature type="transmembrane region" description="Helical" evidence="1">
    <location>
        <begin position="140"/>
        <end position="158"/>
    </location>
</feature>